<dbReference type="PANTHER" id="PTHR32125:SF4">
    <property type="entry name" value="2-C-METHYL-D-ERYTHRITOL 4-PHOSPHATE CYTIDYLYLTRANSFERASE, CHLOROPLASTIC"/>
    <property type="match status" value="1"/>
</dbReference>
<dbReference type="eggNOG" id="COG1211">
    <property type="taxonomic scope" value="Bacteria"/>
</dbReference>
<comment type="function">
    <text evidence="7">Catalyzes the formation of 4-diphosphocytidyl-2-C-methyl-D-erythritol from CTP and 2-C-methyl-D-erythritol 4-phosphate (MEP).</text>
</comment>
<dbReference type="OrthoDB" id="9806837at2"/>
<evidence type="ECO:0000256" key="4">
    <source>
        <dbReference type="ARBA" id="ARBA00022679"/>
    </source>
</evidence>
<keyword evidence="9" id="KW-1185">Reference proteome</keyword>
<dbReference type="InterPro" id="IPR001228">
    <property type="entry name" value="IspD"/>
</dbReference>
<dbReference type="FunFam" id="3.90.550.10:FF:000003">
    <property type="entry name" value="2-C-methyl-D-erythritol 4-phosphate cytidylyltransferase"/>
    <property type="match status" value="1"/>
</dbReference>
<sequence length="232" mass="25640">MKTTTIIVAGGSGSRMGSALPKQFLEVAGRPLLMETMERFAASVNNYVNNFVVVLPQAQMELWKQLCCEHGFAIEHRVVAGGATRFHSVKNGLSLVEDADIVLIHDGVRPFIDSRLVSEVIEAAYEFGAAVPVVEVTDTLRKIVNNLSITVNRADYRAVQTPQGFRRQTIAESYEQTFSEHFTDDASVVESAGHRVTLTRGDAANFKITTPVHIEQAQYQITTENREDGTKQ</sequence>
<dbReference type="InterPro" id="IPR034683">
    <property type="entry name" value="IspD/TarI"/>
</dbReference>
<dbReference type="UniPathway" id="UPA00056">
    <property type="reaction ID" value="UER00093"/>
</dbReference>
<keyword evidence="6 7" id="KW-0414">Isoprene biosynthesis</keyword>
<dbReference type="PATRIC" id="fig|1433126.3.peg.1344"/>
<dbReference type="GO" id="GO:0050518">
    <property type="term" value="F:2-C-methyl-D-erythritol 4-phosphate cytidylyltransferase activity"/>
    <property type="evidence" value="ECO:0007669"/>
    <property type="project" value="UniProtKB-UniRule"/>
</dbReference>
<proteinExistence type="inferred from homology"/>
<dbReference type="GO" id="GO:0019288">
    <property type="term" value="P:isopentenyl diphosphate biosynthetic process, methylerythritol 4-phosphate pathway"/>
    <property type="evidence" value="ECO:0007669"/>
    <property type="project" value="UniProtKB-UniRule"/>
</dbReference>
<dbReference type="CDD" id="cd02516">
    <property type="entry name" value="CDP-ME_synthetase"/>
    <property type="match status" value="1"/>
</dbReference>
<dbReference type="STRING" id="1433126.BN938_1360"/>
<name>A0A060R800_9BACT</name>
<keyword evidence="4 7" id="KW-0808">Transferase</keyword>
<dbReference type="PROSITE" id="PS01295">
    <property type="entry name" value="ISPD"/>
    <property type="match status" value="1"/>
</dbReference>
<dbReference type="Pfam" id="PF01128">
    <property type="entry name" value="IspD"/>
    <property type="match status" value="1"/>
</dbReference>
<dbReference type="InterPro" id="IPR018294">
    <property type="entry name" value="ISPD_synthase_CS"/>
</dbReference>
<feature type="site" description="Positions MEP for the nucleophilic attack" evidence="7">
    <location>
        <position position="153"/>
    </location>
</feature>
<comment type="pathway">
    <text evidence="2 7">Isoprenoid biosynthesis; isopentenyl diphosphate biosynthesis via DXP pathway; isopentenyl diphosphate from 1-deoxy-D-xylulose 5-phosphate: step 2/6.</text>
</comment>
<evidence type="ECO:0000256" key="2">
    <source>
        <dbReference type="ARBA" id="ARBA00004787"/>
    </source>
</evidence>
<dbReference type="AlphaFoldDB" id="A0A060R800"/>
<dbReference type="HAMAP" id="MF_00108">
    <property type="entry name" value="IspD"/>
    <property type="match status" value="1"/>
</dbReference>
<protein>
    <recommendedName>
        <fullName evidence="7">2-C-methyl-D-erythritol 4-phosphate cytidylyltransferase</fullName>
        <ecNumber evidence="7">2.7.7.60</ecNumber>
    </recommendedName>
    <alternativeName>
        <fullName evidence="7">4-diphosphocytidyl-2C-methyl-D-erythritol synthase</fullName>
    </alternativeName>
    <alternativeName>
        <fullName evidence="7">MEP cytidylyltransferase</fullName>
        <shortName evidence="7">MCT</shortName>
    </alternativeName>
</protein>
<comment type="similarity">
    <text evidence="3 7">Belongs to the IspD/TarI cytidylyltransferase family. IspD subfamily.</text>
</comment>
<feature type="site" description="Positions MEP for the nucleophilic attack" evidence="7">
    <location>
        <position position="207"/>
    </location>
</feature>
<evidence type="ECO:0000256" key="6">
    <source>
        <dbReference type="ARBA" id="ARBA00023229"/>
    </source>
</evidence>
<dbReference type="PANTHER" id="PTHR32125">
    <property type="entry name" value="2-C-METHYL-D-ERYTHRITOL 4-PHOSPHATE CYTIDYLYLTRANSFERASE, CHLOROPLASTIC"/>
    <property type="match status" value="1"/>
</dbReference>
<accession>A0A060R800</accession>
<evidence type="ECO:0000313" key="8">
    <source>
        <dbReference type="EMBL" id="CDN31447.1"/>
    </source>
</evidence>
<dbReference type="NCBIfam" id="NF001186">
    <property type="entry name" value="PRK00155.2-3"/>
    <property type="match status" value="1"/>
</dbReference>
<evidence type="ECO:0000256" key="5">
    <source>
        <dbReference type="ARBA" id="ARBA00022695"/>
    </source>
</evidence>
<organism evidence="8 9">
    <name type="scientific">Mucinivorans hirudinis</name>
    <dbReference type="NCBI Taxonomy" id="1433126"/>
    <lineage>
        <taxon>Bacteria</taxon>
        <taxon>Pseudomonadati</taxon>
        <taxon>Bacteroidota</taxon>
        <taxon>Bacteroidia</taxon>
        <taxon>Bacteroidales</taxon>
        <taxon>Rikenellaceae</taxon>
        <taxon>Mucinivorans</taxon>
    </lineage>
</organism>
<dbReference type="EC" id="2.7.7.60" evidence="7"/>
<evidence type="ECO:0000313" key="9">
    <source>
        <dbReference type="Proteomes" id="UP000027616"/>
    </source>
</evidence>
<evidence type="ECO:0000256" key="7">
    <source>
        <dbReference type="HAMAP-Rule" id="MF_00108"/>
    </source>
</evidence>
<dbReference type="HOGENOM" id="CLU_061281_2_2_10"/>
<evidence type="ECO:0000256" key="1">
    <source>
        <dbReference type="ARBA" id="ARBA00001282"/>
    </source>
</evidence>
<dbReference type="InterPro" id="IPR029044">
    <property type="entry name" value="Nucleotide-diphossugar_trans"/>
</dbReference>
<dbReference type="SUPFAM" id="SSF53448">
    <property type="entry name" value="Nucleotide-diphospho-sugar transferases"/>
    <property type="match status" value="1"/>
</dbReference>
<dbReference type="InterPro" id="IPR050088">
    <property type="entry name" value="IspD/TarI_cytidylyltransf_bact"/>
</dbReference>
<keyword evidence="5 7" id="KW-0548">Nucleotidyltransferase</keyword>
<dbReference type="NCBIfam" id="TIGR00453">
    <property type="entry name" value="ispD"/>
    <property type="match status" value="1"/>
</dbReference>
<reference evidence="8 9" key="1">
    <citation type="journal article" date="2015" name="Genome Announc.">
        <title>Complete Genome Sequence of the Novel Leech Symbiont Mucinivorans hirudinis M3T.</title>
        <authorList>
            <person name="Nelson M.C."/>
            <person name="Bomar L."/>
            <person name="Graf J."/>
        </authorList>
    </citation>
    <scope>NUCLEOTIDE SEQUENCE [LARGE SCALE GENOMIC DNA]</scope>
    <source>
        <strain evidence="9">M3</strain>
    </source>
</reference>
<dbReference type="KEGG" id="rbc:BN938_1360"/>
<comment type="catalytic activity">
    <reaction evidence="1 7">
        <text>2-C-methyl-D-erythritol 4-phosphate + CTP + H(+) = 4-CDP-2-C-methyl-D-erythritol + diphosphate</text>
        <dbReference type="Rhea" id="RHEA:13429"/>
        <dbReference type="ChEBI" id="CHEBI:15378"/>
        <dbReference type="ChEBI" id="CHEBI:33019"/>
        <dbReference type="ChEBI" id="CHEBI:37563"/>
        <dbReference type="ChEBI" id="CHEBI:57823"/>
        <dbReference type="ChEBI" id="CHEBI:58262"/>
        <dbReference type="EC" id="2.7.7.60"/>
    </reaction>
</comment>
<evidence type="ECO:0000256" key="3">
    <source>
        <dbReference type="ARBA" id="ARBA00009789"/>
    </source>
</evidence>
<gene>
    <name evidence="7" type="primary">ispD</name>
    <name evidence="8" type="ORF">BN938_1360</name>
</gene>
<dbReference type="EMBL" id="HG934468">
    <property type="protein sequence ID" value="CDN31447.1"/>
    <property type="molecule type" value="Genomic_DNA"/>
</dbReference>
<dbReference type="Gene3D" id="3.90.550.10">
    <property type="entry name" value="Spore Coat Polysaccharide Biosynthesis Protein SpsA, Chain A"/>
    <property type="match status" value="1"/>
</dbReference>
<feature type="site" description="Transition state stabilizer" evidence="7">
    <location>
        <position position="22"/>
    </location>
</feature>
<feature type="site" description="Transition state stabilizer" evidence="7">
    <location>
        <position position="15"/>
    </location>
</feature>
<dbReference type="Proteomes" id="UP000027616">
    <property type="component" value="Chromosome I"/>
</dbReference>